<accession>A0A0D7ARJ0</accession>
<dbReference type="Proteomes" id="UP000054007">
    <property type="component" value="Unassembled WGS sequence"/>
</dbReference>
<dbReference type="AlphaFoldDB" id="A0A0D7ARJ0"/>
<protein>
    <submittedName>
        <fullName evidence="2">Uncharacterized protein</fullName>
    </submittedName>
</protein>
<evidence type="ECO:0000256" key="1">
    <source>
        <dbReference type="SAM" id="MobiDB-lite"/>
    </source>
</evidence>
<gene>
    <name evidence="2" type="ORF">CYLTODRAFT_460376</name>
</gene>
<sequence>MLAPNVMINSITDEVVVGPRAADAARAVVENRPWPERELTPRGKRPRMPLRGWPDTPSEVEELAEIVRRTEPRSVEATWLLWTFCMMARAQHPVRRDWTMWYALRTYSSFASEQAARRRILEDRDGIPDHRDIGRGNPHDPSHFFNDWMEEQIQLHHPSSTNPTAGLIFNRANWLYLPSALAYFTMSNTAMKWTDRYPRGDAPRDKPDDSGSGAAGSSSRNTKRKGNNSSEACTKRFRTLFIELVAIPWNARRIASLWNQRAENAEFPMVERPDVRPTLRRMDERFHVNTGIEDVLSHLLHCGITFDLLDSFYSFGVEYLYHRLQKRDNNHWRDIDQRRLEALRADGGFRLPRPMASIDVWFSGGIQDVLRAASVYWSELIGRRSPSMGTSYSIDRFREPRTIAQRRLQTERHSTTGQSAALALPPPSNVGNGVFWYLGGAAPVRGRVRPRENDALIPVVDSEYLFVNWTVAVPEGSSGDRSGDASMADATAVVSNVASLADQPAPEADTVMQNAPSPVTAVDAAPAADQPATSSADQPADGSAKENSMHLRELPGGDVDMDV</sequence>
<organism evidence="2 3">
    <name type="scientific">Cylindrobasidium torrendii FP15055 ss-10</name>
    <dbReference type="NCBI Taxonomy" id="1314674"/>
    <lineage>
        <taxon>Eukaryota</taxon>
        <taxon>Fungi</taxon>
        <taxon>Dikarya</taxon>
        <taxon>Basidiomycota</taxon>
        <taxon>Agaricomycotina</taxon>
        <taxon>Agaricomycetes</taxon>
        <taxon>Agaricomycetidae</taxon>
        <taxon>Agaricales</taxon>
        <taxon>Marasmiineae</taxon>
        <taxon>Physalacriaceae</taxon>
        <taxon>Cylindrobasidium</taxon>
    </lineage>
</organism>
<evidence type="ECO:0000313" key="2">
    <source>
        <dbReference type="EMBL" id="KIY60827.1"/>
    </source>
</evidence>
<feature type="compositionally biased region" description="Low complexity" evidence="1">
    <location>
        <begin position="210"/>
        <end position="219"/>
    </location>
</feature>
<dbReference type="EMBL" id="KN881220">
    <property type="protein sequence ID" value="KIY60827.1"/>
    <property type="molecule type" value="Genomic_DNA"/>
</dbReference>
<feature type="region of interest" description="Disordered" evidence="1">
    <location>
        <begin position="197"/>
        <end position="230"/>
    </location>
</feature>
<proteinExistence type="predicted"/>
<feature type="compositionally biased region" description="Basic and acidic residues" evidence="1">
    <location>
        <begin position="197"/>
        <end position="209"/>
    </location>
</feature>
<reference evidence="2 3" key="1">
    <citation type="journal article" date="2015" name="Fungal Genet. Biol.">
        <title>Evolution of novel wood decay mechanisms in Agaricales revealed by the genome sequences of Fistulina hepatica and Cylindrobasidium torrendii.</title>
        <authorList>
            <person name="Floudas D."/>
            <person name="Held B.W."/>
            <person name="Riley R."/>
            <person name="Nagy L.G."/>
            <person name="Koehler G."/>
            <person name="Ransdell A.S."/>
            <person name="Younus H."/>
            <person name="Chow J."/>
            <person name="Chiniquy J."/>
            <person name="Lipzen A."/>
            <person name="Tritt A."/>
            <person name="Sun H."/>
            <person name="Haridas S."/>
            <person name="LaButti K."/>
            <person name="Ohm R.A."/>
            <person name="Kues U."/>
            <person name="Blanchette R.A."/>
            <person name="Grigoriev I.V."/>
            <person name="Minto R.E."/>
            <person name="Hibbett D.S."/>
        </authorList>
    </citation>
    <scope>NUCLEOTIDE SEQUENCE [LARGE SCALE GENOMIC DNA]</scope>
    <source>
        <strain evidence="2 3">FP15055 ss-10</strain>
    </source>
</reference>
<evidence type="ECO:0000313" key="3">
    <source>
        <dbReference type="Proteomes" id="UP000054007"/>
    </source>
</evidence>
<feature type="compositionally biased region" description="Basic and acidic residues" evidence="1">
    <location>
        <begin position="543"/>
        <end position="555"/>
    </location>
</feature>
<name>A0A0D7ARJ0_9AGAR</name>
<feature type="region of interest" description="Disordered" evidence="1">
    <location>
        <begin position="507"/>
        <end position="563"/>
    </location>
</feature>
<keyword evidence="3" id="KW-1185">Reference proteome</keyword>
<feature type="compositionally biased region" description="Low complexity" evidence="1">
    <location>
        <begin position="515"/>
        <end position="538"/>
    </location>
</feature>